<dbReference type="Pfam" id="PF02606">
    <property type="entry name" value="LpxK"/>
    <property type="match status" value="1"/>
</dbReference>
<evidence type="ECO:0000256" key="13">
    <source>
        <dbReference type="HAMAP-Rule" id="MF_00409"/>
    </source>
</evidence>
<keyword evidence="10 13" id="KW-0067">ATP-binding</keyword>
<keyword evidence="5 13" id="KW-0444">Lipid biosynthesis</keyword>
<sequence>MTYKNLLKPLSLAYGGVLALRNVLYDHNFVTTYIPTQRCISVGNLTVGGTGKTPAVEYLLRYLQTLDPALTGEIATLSRGYGRQTHGFRVATSADSAATIGDEPLQLFRNFSPAITITVGERRADALRQLALEQPEIRTVVLDDAYQHRAVQPQLNLLLTDYYRPFYTDDPFPGGRLRERRTGARRADAVIVTKCPHDLSPAEQATIDRQIRRYTEPVAGAAKVPILFAGLAYGQPRLFGGQAQAQITGPVQLVSGLAHADPLVRYVANTWGVAHHTDFGDHYAYTRADVDQLVAQTPTETWFLTTQKDEVKLAPLLTESEQKTGRFAYLPVSMTFLGQEDAQTLARLVVDCLRGPALKNR</sequence>
<evidence type="ECO:0000256" key="1">
    <source>
        <dbReference type="ARBA" id="ARBA00002274"/>
    </source>
</evidence>
<evidence type="ECO:0000256" key="3">
    <source>
        <dbReference type="ARBA" id="ARBA00012071"/>
    </source>
</evidence>
<comment type="pathway">
    <text evidence="2 13">Glycolipid biosynthesis; lipid IV(A) biosynthesis; lipid IV(A) from (3R)-3-hydroxytetradecanoyl-[acyl-carrier-protein] and UDP-N-acetyl-alpha-D-glucosamine: step 6/6.</text>
</comment>
<evidence type="ECO:0000256" key="5">
    <source>
        <dbReference type="ARBA" id="ARBA00022516"/>
    </source>
</evidence>
<reference evidence="14 15" key="1">
    <citation type="submission" date="2021-03" db="EMBL/GenBank/DDBJ databases">
        <title>Fibrella sp. HMF5405 genome sequencing and assembly.</title>
        <authorList>
            <person name="Kang H."/>
            <person name="Kim H."/>
            <person name="Bae S."/>
            <person name="Joh K."/>
        </authorList>
    </citation>
    <scope>NUCLEOTIDE SEQUENCE [LARGE SCALE GENOMIC DNA]</scope>
    <source>
        <strain evidence="14 15">HMF5405</strain>
    </source>
</reference>
<feature type="binding site" evidence="13">
    <location>
        <begin position="46"/>
        <end position="53"/>
    </location>
    <ligand>
        <name>ATP</name>
        <dbReference type="ChEBI" id="CHEBI:30616"/>
    </ligand>
</feature>
<dbReference type="PANTHER" id="PTHR42724:SF1">
    <property type="entry name" value="TETRAACYLDISACCHARIDE 4'-KINASE, MITOCHONDRIAL-RELATED"/>
    <property type="match status" value="1"/>
</dbReference>
<evidence type="ECO:0000256" key="4">
    <source>
        <dbReference type="ARBA" id="ARBA00016436"/>
    </source>
</evidence>
<dbReference type="GO" id="GO:0009029">
    <property type="term" value="F:lipid-A 4'-kinase activity"/>
    <property type="evidence" value="ECO:0007669"/>
    <property type="project" value="UniProtKB-EC"/>
</dbReference>
<comment type="function">
    <text evidence="1 13">Transfers the gamma-phosphate of ATP to the 4'-position of a tetraacyldisaccharide 1-phosphate intermediate (termed DS-1-P) to form tetraacyldisaccharide 1,4'-bis-phosphate (lipid IVA).</text>
</comment>
<dbReference type="HAMAP" id="MF_00409">
    <property type="entry name" value="LpxK"/>
    <property type="match status" value="1"/>
</dbReference>
<dbReference type="EMBL" id="JAFMYW010000002">
    <property type="protein sequence ID" value="MBO0949137.1"/>
    <property type="molecule type" value="Genomic_DNA"/>
</dbReference>
<dbReference type="Proteomes" id="UP000664628">
    <property type="component" value="Unassembled WGS sequence"/>
</dbReference>
<evidence type="ECO:0000256" key="7">
    <source>
        <dbReference type="ARBA" id="ARBA00022679"/>
    </source>
</evidence>
<dbReference type="NCBIfam" id="TIGR00682">
    <property type="entry name" value="lpxK"/>
    <property type="match status" value="1"/>
</dbReference>
<keyword evidence="8 13" id="KW-0547">Nucleotide-binding</keyword>
<evidence type="ECO:0000313" key="14">
    <source>
        <dbReference type="EMBL" id="MBO0949137.1"/>
    </source>
</evidence>
<keyword evidence="7 13" id="KW-0808">Transferase</keyword>
<evidence type="ECO:0000256" key="11">
    <source>
        <dbReference type="ARBA" id="ARBA00023098"/>
    </source>
</evidence>
<name>A0ABS3JGK4_9BACT</name>
<evidence type="ECO:0000256" key="2">
    <source>
        <dbReference type="ARBA" id="ARBA00004870"/>
    </source>
</evidence>
<keyword evidence="11 13" id="KW-0443">Lipid metabolism</keyword>
<organism evidence="14 15">
    <name type="scientific">Fibrella forsythiae</name>
    <dbReference type="NCBI Taxonomy" id="2817061"/>
    <lineage>
        <taxon>Bacteria</taxon>
        <taxon>Pseudomonadati</taxon>
        <taxon>Bacteroidota</taxon>
        <taxon>Cytophagia</taxon>
        <taxon>Cytophagales</taxon>
        <taxon>Spirosomataceae</taxon>
        <taxon>Fibrella</taxon>
    </lineage>
</organism>
<proteinExistence type="inferred from homology"/>
<dbReference type="InterPro" id="IPR003758">
    <property type="entry name" value="LpxK"/>
</dbReference>
<dbReference type="RefSeq" id="WP_207329066.1">
    <property type="nucleotide sequence ID" value="NZ_JAFMYW010000002.1"/>
</dbReference>
<comment type="similarity">
    <text evidence="13">Belongs to the LpxK family.</text>
</comment>
<dbReference type="EC" id="2.7.1.130" evidence="3 13"/>
<keyword evidence="15" id="KW-1185">Reference proteome</keyword>
<comment type="caution">
    <text evidence="14">The sequence shown here is derived from an EMBL/GenBank/DDBJ whole genome shotgun (WGS) entry which is preliminary data.</text>
</comment>
<evidence type="ECO:0000256" key="9">
    <source>
        <dbReference type="ARBA" id="ARBA00022777"/>
    </source>
</evidence>
<dbReference type="PANTHER" id="PTHR42724">
    <property type="entry name" value="TETRAACYLDISACCHARIDE 4'-KINASE"/>
    <property type="match status" value="1"/>
</dbReference>
<evidence type="ECO:0000256" key="8">
    <source>
        <dbReference type="ARBA" id="ARBA00022741"/>
    </source>
</evidence>
<evidence type="ECO:0000256" key="6">
    <source>
        <dbReference type="ARBA" id="ARBA00022556"/>
    </source>
</evidence>
<gene>
    <name evidence="13 14" type="primary">lpxK</name>
    <name evidence="14" type="ORF">J2I46_11120</name>
</gene>
<keyword evidence="9 13" id="KW-0418">Kinase</keyword>
<comment type="catalytic activity">
    <reaction evidence="13">
        <text>a lipid A disaccharide + ATP = a lipid IVA + ADP + H(+)</text>
        <dbReference type="Rhea" id="RHEA:67840"/>
        <dbReference type="ChEBI" id="CHEBI:15378"/>
        <dbReference type="ChEBI" id="CHEBI:30616"/>
        <dbReference type="ChEBI" id="CHEBI:176343"/>
        <dbReference type="ChEBI" id="CHEBI:176425"/>
        <dbReference type="ChEBI" id="CHEBI:456216"/>
        <dbReference type="EC" id="2.7.1.130"/>
    </reaction>
</comment>
<keyword evidence="6 13" id="KW-0441">Lipid A biosynthesis</keyword>
<accession>A0ABS3JGK4</accession>
<evidence type="ECO:0000256" key="10">
    <source>
        <dbReference type="ARBA" id="ARBA00022840"/>
    </source>
</evidence>
<evidence type="ECO:0000313" key="15">
    <source>
        <dbReference type="Proteomes" id="UP000664628"/>
    </source>
</evidence>
<evidence type="ECO:0000256" key="12">
    <source>
        <dbReference type="ARBA" id="ARBA00029757"/>
    </source>
</evidence>
<protein>
    <recommendedName>
        <fullName evidence="4 13">Tetraacyldisaccharide 4'-kinase</fullName>
        <ecNumber evidence="3 13">2.7.1.130</ecNumber>
    </recommendedName>
    <alternativeName>
        <fullName evidence="12 13">Lipid A 4'-kinase</fullName>
    </alternativeName>
</protein>